<keyword evidence="7" id="KW-1185">Reference proteome</keyword>
<dbReference type="GO" id="GO:0016020">
    <property type="term" value="C:membrane"/>
    <property type="evidence" value="ECO:0007669"/>
    <property type="project" value="UniProtKB-SubCell"/>
</dbReference>
<dbReference type="GO" id="GO:0005525">
    <property type="term" value="F:GTP binding"/>
    <property type="evidence" value="ECO:0007669"/>
    <property type="project" value="InterPro"/>
</dbReference>
<evidence type="ECO:0000259" key="5">
    <source>
        <dbReference type="Pfam" id="PF01926"/>
    </source>
</evidence>
<accession>A0A255GWP5</accession>
<dbReference type="SUPFAM" id="SSF52540">
    <property type="entry name" value="P-loop containing nucleoside triphosphate hydrolases"/>
    <property type="match status" value="1"/>
</dbReference>
<evidence type="ECO:0000256" key="3">
    <source>
        <dbReference type="ARBA" id="ARBA00022989"/>
    </source>
</evidence>
<dbReference type="Pfam" id="PF01926">
    <property type="entry name" value="MMR_HSR1"/>
    <property type="match status" value="1"/>
</dbReference>
<feature type="domain" description="G" evidence="5">
    <location>
        <begin position="25"/>
        <end position="144"/>
    </location>
</feature>
<dbReference type="Gene3D" id="3.40.50.300">
    <property type="entry name" value="P-loop containing nucleotide triphosphate hydrolases"/>
    <property type="match status" value="1"/>
</dbReference>
<comment type="caution">
    <text evidence="6">The sequence shown here is derived from an EMBL/GenBank/DDBJ whole genome shotgun (WGS) entry which is preliminary data.</text>
</comment>
<reference evidence="6 7" key="1">
    <citation type="submission" date="2017-07" db="EMBL/GenBank/DDBJ databases">
        <title>Draft whole genome sequences of clinical Proprionibacteriaceae strains.</title>
        <authorList>
            <person name="Bernier A.-M."/>
            <person name="Bernard K."/>
            <person name="Domingo M.-C."/>
        </authorList>
    </citation>
    <scope>NUCLEOTIDE SEQUENCE [LARGE SCALE GENOMIC DNA]</scope>
    <source>
        <strain evidence="6 7">NML 130396</strain>
    </source>
</reference>
<dbReference type="InterPro" id="IPR027417">
    <property type="entry name" value="P-loop_NTPase"/>
</dbReference>
<dbReference type="EMBL" id="NMVQ01000025">
    <property type="protein sequence ID" value="OYO19892.1"/>
    <property type="molecule type" value="Genomic_DNA"/>
</dbReference>
<dbReference type="AlphaFoldDB" id="A0A255GWP5"/>
<dbReference type="CDD" id="cd00882">
    <property type="entry name" value="Ras_like_GTPase"/>
    <property type="match status" value="1"/>
</dbReference>
<dbReference type="Proteomes" id="UP000216311">
    <property type="component" value="Unassembled WGS sequence"/>
</dbReference>
<evidence type="ECO:0000313" key="6">
    <source>
        <dbReference type="EMBL" id="OYO19892.1"/>
    </source>
</evidence>
<evidence type="ECO:0000313" key="7">
    <source>
        <dbReference type="Proteomes" id="UP000216311"/>
    </source>
</evidence>
<sequence length="377" mass="40401">MAQWFIDSFRTEFDRQAKSIGRFNLAIFGKTGVGKSTLLNAVFGENVAPTGIGEPVTKGSHLYLGHRGTLGIVDTQGLEVGKDDKVLLSDLDKMVKESRKRPLSEQVHATWYCVRPMDRRFEESEAEFIRRIDKLGLPVIMVFTQVPARIEGESIHYHPDAVALARHVETLGLPILGGRLFMTNAVRDEFNGQSVHGLIELMQATFHVAPEAVHAALAASQQVDLGAKAREAGKAIATASAASAAAAASPIPFSDAAMLVPIQLAMMARIAQIYQLKLERAAMLAVASTSAATVGGRAVFTNLIKLIPGAGTVAGGAISAGIASTFTFAMGQAWTTVCQQLVAGRLKGFDGVMDAEAVQDLFNTEFKKRVPGIRKQD</sequence>
<dbReference type="RefSeq" id="WP_094364514.1">
    <property type="nucleotide sequence ID" value="NZ_NMVQ01000025.1"/>
</dbReference>
<protein>
    <submittedName>
        <fullName evidence="6">GTP-binding protein</fullName>
    </submittedName>
</protein>
<keyword evidence="2" id="KW-0812">Transmembrane</keyword>
<evidence type="ECO:0000256" key="2">
    <source>
        <dbReference type="ARBA" id="ARBA00022692"/>
    </source>
</evidence>
<gene>
    <name evidence="6" type="ORF">CGZ93_12530</name>
</gene>
<dbReference type="InterPro" id="IPR021147">
    <property type="entry name" value="DUF697"/>
</dbReference>
<dbReference type="Pfam" id="PF05128">
    <property type="entry name" value="DUF697"/>
    <property type="match status" value="1"/>
</dbReference>
<dbReference type="OrthoDB" id="9255830at2"/>
<evidence type="ECO:0000256" key="4">
    <source>
        <dbReference type="ARBA" id="ARBA00023136"/>
    </source>
</evidence>
<comment type="subcellular location">
    <subcellularLocation>
        <location evidence="1">Membrane</location>
        <topology evidence="1">Multi-pass membrane protein</topology>
    </subcellularLocation>
</comment>
<dbReference type="InterPro" id="IPR006073">
    <property type="entry name" value="GTP-bd"/>
</dbReference>
<keyword evidence="4" id="KW-0472">Membrane</keyword>
<evidence type="ECO:0000256" key="1">
    <source>
        <dbReference type="ARBA" id="ARBA00004141"/>
    </source>
</evidence>
<organism evidence="6 7">
    <name type="scientific">Enemella dayhoffiae</name>
    <dbReference type="NCBI Taxonomy" id="2016507"/>
    <lineage>
        <taxon>Bacteria</taxon>
        <taxon>Bacillati</taxon>
        <taxon>Actinomycetota</taxon>
        <taxon>Actinomycetes</taxon>
        <taxon>Propionibacteriales</taxon>
        <taxon>Propionibacteriaceae</taxon>
        <taxon>Enemella</taxon>
    </lineage>
</organism>
<keyword evidence="3" id="KW-1133">Transmembrane helix</keyword>
<proteinExistence type="predicted"/>
<name>A0A255GWP5_9ACTN</name>